<dbReference type="PROSITE" id="PS50086">
    <property type="entry name" value="TBC_RABGAP"/>
    <property type="match status" value="1"/>
</dbReference>
<dbReference type="Gene3D" id="1.10.8.1310">
    <property type="match status" value="1"/>
</dbReference>
<dbReference type="HOGENOM" id="CLU_039465_0_1_1"/>
<evidence type="ECO:0000256" key="1">
    <source>
        <dbReference type="ARBA" id="ARBA00022468"/>
    </source>
</evidence>
<evidence type="ECO:0000259" key="4">
    <source>
        <dbReference type="PROSITE" id="PS50086"/>
    </source>
</evidence>
<reference evidence="5 6" key="1">
    <citation type="journal article" date="2012" name="BMC Genomics">
        <title>Tools to kill: Genome of one of the most destructive plant pathogenic fungi Macrophomina phaseolina.</title>
        <authorList>
            <person name="Islam M.S."/>
            <person name="Haque M.S."/>
            <person name="Islam M.M."/>
            <person name="Emdad E.M."/>
            <person name="Halim A."/>
            <person name="Hossen Q.M.M."/>
            <person name="Hossain M.Z."/>
            <person name="Ahmed B."/>
            <person name="Rahim S."/>
            <person name="Rahman M.S."/>
            <person name="Alam M.M."/>
            <person name="Hou S."/>
            <person name="Wan X."/>
            <person name="Saito J.A."/>
            <person name="Alam M."/>
        </authorList>
    </citation>
    <scope>NUCLEOTIDE SEQUENCE [LARGE SCALE GENOMIC DNA]</scope>
    <source>
        <strain evidence="5 6">MS6</strain>
    </source>
</reference>
<dbReference type="FunCoup" id="K2RMZ3">
    <property type="interactions" value="62"/>
</dbReference>
<dbReference type="Pfam" id="PF00566">
    <property type="entry name" value="RabGAP-TBC"/>
    <property type="match status" value="1"/>
</dbReference>
<feature type="coiled-coil region" evidence="2">
    <location>
        <begin position="331"/>
        <end position="358"/>
    </location>
</feature>
<feature type="compositionally biased region" description="Basic and acidic residues" evidence="3">
    <location>
        <begin position="24"/>
        <end position="36"/>
    </location>
</feature>
<dbReference type="AlphaFoldDB" id="K2RMZ3"/>
<protein>
    <recommendedName>
        <fullName evidence="4">Rab-GAP TBC domain-containing protein</fullName>
    </recommendedName>
</protein>
<feature type="region of interest" description="Disordered" evidence="3">
    <location>
        <begin position="1"/>
        <end position="36"/>
    </location>
</feature>
<dbReference type="PANTHER" id="PTHR20913">
    <property type="entry name" value="TBC1 DOMAIN FAMILY MEMBER 20/GTPASE"/>
    <property type="match status" value="1"/>
</dbReference>
<gene>
    <name evidence="5" type="ORF">MPH_08645</name>
</gene>
<dbReference type="Proteomes" id="UP000007129">
    <property type="component" value="Unassembled WGS sequence"/>
</dbReference>
<dbReference type="InParanoid" id="K2RMZ3"/>
<dbReference type="GO" id="GO:0006888">
    <property type="term" value="P:endoplasmic reticulum to Golgi vesicle-mediated transport"/>
    <property type="evidence" value="ECO:0007669"/>
    <property type="project" value="TreeGrafter"/>
</dbReference>
<dbReference type="PANTHER" id="PTHR20913:SF7">
    <property type="entry name" value="RE60063P"/>
    <property type="match status" value="1"/>
</dbReference>
<feature type="domain" description="Rab-GAP TBC" evidence="4">
    <location>
        <begin position="66"/>
        <end position="248"/>
    </location>
</feature>
<keyword evidence="2" id="KW-0175">Coiled coil</keyword>
<dbReference type="VEuPathDB" id="FungiDB:MPH_08645"/>
<dbReference type="InterPro" id="IPR000195">
    <property type="entry name" value="Rab-GAP-TBC_dom"/>
</dbReference>
<dbReference type="SMART" id="SM00164">
    <property type="entry name" value="TBC"/>
    <property type="match status" value="1"/>
</dbReference>
<sequence>MADDHQSSSSPPAPAPQSNLPPATRDHGDRRLSESWADRKAAQIRRACRDADLDTLTDLATSSAGLLSDCLRRHAWPLLLGAQPSSSAASWGELKPHHDEDQVRLDVNRSFVYYPHDQSEQQIEKRKEELFDVIAEILRRHPRLCYFQGYHDIVQVFLLVLGPQLAVPAVTRLSLLRIRDFMLPSLDAAIAHLNLLPSILYSVDPALCKHLRPTQPFFALAATITMYAHDIQEYGDIARLFDFLLAREAVMSLYLFAAIILARRDELLKIPADEPDILHFTLSKLPEPLDIESLIAAAVDLFAKKPPETLPFGAWRAISPYSVLRTTRQPRALATQTLDEAEELFVRHERQIRRTQALKAVAGGIRRGLWRYRRPAGGLAMAVAVGALAWWLGRSDQGATYLSSVRQTLSMFVAYYR</sequence>
<dbReference type="FunFam" id="1.10.8.1310:FF:000001">
    <property type="entry name" value="TBC1 domain family, member 20"/>
    <property type="match status" value="1"/>
</dbReference>
<dbReference type="Gene3D" id="1.10.472.80">
    <property type="entry name" value="Ypt/Rab-GAP domain of gyp1p, domain 3"/>
    <property type="match status" value="1"/>
</dbReference>
<dbReference type="InterPro" id="IPR045913">
    <property type="entry name" value="TBC20/Gyp8-like"/>
</dbReference>
<evidence type="ECO:0000313" key="6">
    <source>
        <dbReference type="Proteomes" id="UP000007129"/>
    </source>
</evidence>
<evidence type="ECO:0000256" key="2">
    <source>
        <dbReference type="SAM" id="Coils"/>
    </source>
</evidence>
<dbReference type="GO" id="GO:0005789">
    <property type="term" value="C:endoplasmic reticulum membrane"/>
    <property type="evidence" value="ECO:0007669"/>
    <property type="project" value="TreeGrafter"/>
</dbReference>
<dbReference type="eggNOG" id="KOG2595">
    <property type="taxonomic scope" value="Eukaryota"/>
</dbReference>
<accession>K2RMZ3</accession>
<evidence type="ECO:0000256" key="3">
    <source>
        <dbReference type="SAM" id="MobiDB-lite"/>
    </source>
</evidence>
<dbReference type="EMBL" id="AHHD01000365">
    <property type="protein sequence ID" value="EKG14192.1"/>
    <property type="molecule type" value="Genomic_DNA"/>
</dbReference>
<dbReference type="InterPro" id="IPR035969">
    <property type="entry name" value="Rab-GAP_TBC_sf"/>
</dbReference>
<dbReference type="OrthoDB" id="206700at2759"/>
<comment type="caution">
    <text evidence="5">The sequence shown here is derived from an EMBL/GenBank/DDBJ whole genome shotgun (WGS) entry which is preliminary data.</text>
</comment>
<keyword evidence="1" id="KW-0343">GTPase activation</keyword>
<proteinExistence type="predicted"/>
<dbReference type="FunFam" id="1.10.472.80:FF:000060">
    <property type="entry name" value="TBC domain protein, putative"/>
    <property type="match status" value="1"/>
</dbReference>
<dbReference type="STRING" id="1126212.K2RMZ3"/>
<evidence type="ECO:0000313" key="5">
    <source>
        <dbReference type="EMBL" id="EKG14192.1"/>
    </source>
</evidence>
<dbReference type="SUPFAM" id="SSF47923">
    <property type="entry name" value="Ypt/Rab-GAP domain of gyp1p"/>
    <property type="match status" value="2"/>
</dbReference>
<dbReference type="GO" id="GO:0005096">
    <property type="term" value="F:GTPase activator activity"/>
    <property type="evidence" value="ECO:0007669"/>
    <property type="project" value="UniProtKB-KW"/>
</dbReference>
<name>K2RMZ3_MACPH</name>
<organism evidence="5 6">
    <name type="scientific">Macrophomina phaseolina (strain MS6)</name>
    <name type="common">Charcoal rot fungus</name>
    <dbReference type="NCBI Taxonomy" id="1126212"/>
    <lineage>
        <taxon>Eukaryota</taxon>
        <taxon>Fungi</taxon>
        <taxon>Dikarya</taxon>
        <taxon>Ascomycota</taxon>
        <taxon>Pezizomycotina</taxon>
        <taxon>Dothideomycetes</taxon>
        <taxon>Dothideomycetes incertae sedis</taxon>
        <taxon>Botryosphaeriales</taxon>
        <taxon>Botryosphaeriaceae</taxon>
        <taxon>Macrophomina</taxon>
    </lineage>
</organism>